<dbReference type="EMBL" id="LGRX02003158">
    <property type="protein sequence ID" value="KAK3282784.1"/>
    <property type="molecule type" value="Genomic_DNA"/>
</dbReference>
<reference evidence="7 8" key="1">
    <citation type="journal article" date="2015" name="Genome Biol. Evol.">
        <title>Comparative Genomics of a Bacterivorous Green Alga Reveals Evolutionary Causalities and Consequences of Phago-Mixotrophic Mode of Nutrition.</title>
        <authorList>
            <person name="Burns J.A."/>
            <person name="Paasch A."/>
            <person name="Narechania A."/>
            <person name="Kim E."/>
        </authorList>
    </citation>
    <scope>NUCLEOTIDE SEQUENCE [LARGE SCALE GENOMIC DNA]</scope>
    <source>
        <strain evidence="7 8">PLY_AMNH</strain>
    </source>
</reference>
<organism evidence="7 8">
    <name type="scientific">Cymbomonas tetramitiformis</name>
    <dbReference type="NCBI Taxonomy" id="36881"/>
    <lineage>
        <taxon>Eukaryota</taxon>
        <taxon>Viridiplantae</taxon>
        <taxon>Chlorophyta</taxon>
        <taxon>Pyramimonadophyceae</taxon>
        <taxon>Pyramimonadales</taxon>
        <taxon>Pyramimonadaceae</taxon>
        <taxon>Cymbomonas</taxon>
    </lineage>
</organism>
<keyword evidence="5" id="KW-1133">Transmembrane helix</keyword>
<protein>
    <recommendedName>
        <fullName evidence="6">Glycosyltransferase 61 catalytic domain-containing protein</fullName>
    </recommendedName>
</protein>
<keyword evidence="2" id="KW-0808">Transferase</keyword>
<feature type="compositionally biased region" description="Low complexity" evidence="4">
    <location>
        <begin position="229"/>
        <end position="241"/>
    </location>
</feature>
<proteinExistence type="predicted"/>
<evidence type="ECO:0000256" key="5">
    <source>
        <dbReference type="SAM" id="Phobius"/>
    </source>
</evidence>
<evidence type="ECO:0000256" key="4">
    <source>
        <dbReference type="SAM" id="MobiDB-lite"/>
    </source>
</evidence>
<feature type="transmembrane region" description="Helical" evidence="5">
    <location>
        <begin position="12"/>
        <end position="31"/>
    </location>
</feature>
<feature type="domain" description="Glycosyltransferase 61 catalytic" evidence="6">
    <location>
        <begin position="621"/>
        <end position="817"/>
    </location>
</feature>
<evidence type="ECO:0000313" key="7">
    <source>
        <dbReference type="EMBL" id="KAK3282784.1"/>
    </source>
</evidence>
<dbReference type="Proteomes" id="UP001190700">
    <property type="component" value="Unassembled WGS sequence"/>
</dbReference>
<keyword evidence="3" id="KW-0325">Glycoprotein</keyword>
<sequence length="928" mass="101040">MDFNQSTKVKLILTIVLAFPAWYFIGRPISWKLVTPMKSEPAAESARYQPNFQDDMTQITSLLPELPTPSNRNSNDPASHRLEEPELELGEEGSQGGAGEREVEVESEGRPNAKGVFSGEEVSDEVRDVAGRRREEDWEEASHASMKVDELEGDMPRSDVAEAPSTRDVDATVDTVGTRELARSAHVMPRSESSSDTWGSEVLDGGLQKRESNSPSDSVLMANEEHSQSGVIEEGSSIGEIVGEDGDPRSESDRVAQEVGVDAERTNFGEAENKERLGTPGINRTAGDRGGTEGLASIEEGTPVAEPGQEGRVGDQDAEPKAVVVGADAVVEEQAASVRAPGRIQPTMSWPLSALRRCGSESAKQLFAHCRTCNGDLPQISSPPGLEDLSGAPLEGEPAPHKCHCGYVTLTPQESSGPSTQRQCLNYVSDTADSQQLVLAAERPCGQSCQHTAPAPAGGSCTFPIAIKETPKTSFAPRHTPAGRGVGRSIPSHSQEHLPTMCSGHMGLHSKYAKLVTTGEAEELLPSLDAGRQTRYHGLLEIKAGCFQARGCKELGMAKVQTMKNMEKCTGYNVQESSNSTHCITHERAGNRMACGLTPAPKAKVLSKKMWVGSVAPWNTFQHFMLDKLPALIQAWEQLKDDPDVKFLMHLDARELELMRFLNIPDSRLLLFHSQKQFCASDVMYVDTELPGKYGHHKEYKYPRPPELFTDTGKYLTQRSRESDGGNGTVLERTNIIFLSRGKGRGQAKGTEIDNEKDVLETVKCFLRTHGLNMNVVVVDPAAQSIRKMAKLMSSARVIFGVHGGQMANLLFANPDKGTAVIEIVGRQSEYKSYYYAGFMAPLDYHYVPRLCLFAQGKRAAVRHAWGKPVRGSTTPGMCGKSTFVYASLDDVWNALGSIFGKGKDPSCVRPKLPDNMEIGGAMVKDLP</sequence>
<dbReference type="Pfam" id="PF04577">
    <property type="entry name" value="Glyco_transf_61"/>
    <property type="match status" value="1"/>
</dbReference>
<evidence type="ECO:0000259" key="6">
    <source>
        <dbReference type="Pfam" id="PF04577"/>
    </source>
</evidence>
<evidence type="ECO:0000313" key="8">
    <source>
        <dbReference type="Proteomes" id="UP001190700"/>
    </source>
</evidence>
<keyword evidence="5" id="KW-0812">Transmembrane</keyword>
<feature type="compositionally biased region" description="Basic and acidic residues" evidence="4">
    <location>
        <begin position="246"/>
        <end position="277"/>
    </location>
</feature>
<dbReference type="AlphaFoldDB" id="A0AAE0LFF3"/>
<evidence type="ECO:0000256" key="3">
    <source>
        <dbReference type="ARBA" id="ARBA00023180"/>
    </source>
</evidence>
<name>A0AAE0LFF3_9CHLO</name>
<dbReference type="PANTHER" id="PTHR20961">
    <property type="entry name" value="GLYCOSYLTRANSFERASE"/>
    <property type="match status" value="1"/>
</dbReference>
<dbReference type="InterPro" id="IPR049625">
    <property type="entry name" value="Glyco_transf_61_cat"/>
</dbReference>
<evidence type="ECO:0000256" key="2">
    <source>
        <dbReference type="ARBA" id="ARBA00022679"/>
    </source>
</evidence>
<dbReference type="GO" id="GO:0016763">
    <property type="term" value="F:pentosyltransferase activity"/>
    <property type="evidence" value="ECO:0007669"/>
    <property type="project" value="UniProtKB-ARBA"/>
</dbReference>
<accession>A0AAE0LFF3</accession>
<comment type="caution">
    <text evidence="7">The sequence shown here is derived from an EMBL/GenBank/DDBJ whole genome shotgun (WGS) entry which is preliminary data.</text>
</comment>
<dbReference type="InterPro" id="IPR007657">
    <property type="entry name" value="Glycosyltransferase_61"/>
</dbReference>
<feature type="region of interest" description="Disordered" evidence="4">
    <location>
        <begin position="180"/>
        <end position="296"/>
    </location>
</feature>
<feature type="region of interest" description="Disordered" evidence="4">
    <location>
        <begin position="85"/>
        <end position="144"/>
    </location>
</feature>
<feature type="compositionally biased region" description="Basic and acidic residues" evidence="4">
    <location>
        <begin position="99"/>
        <end position="111"/>
    </location>
</feature>
<evidence type="ECO:0000256" key="1">
    <source>
        <dbReference type="ARBA" id="ARBA00022676"/>
    </source>
</evidence>
<keyword evidence="5" id="KW-0472">Membrane</keyword>
<feature type="compositionally biased region" description="Basic and acidic residues" evidence="4">
    <location>
        <begin position="124"/>
        <end position="144"/>
    </location>
</feature>
<gene>
    <name evidence="7" type="ORF">CYMTET_9494</name>
</gene>
<dbReference type="GO" id="GO:0005794">
    <property type="term" value="C:Golgi apparatus"/>
    <property type="evidence" value="ECO:0007669"/>
    <property type="project" value="UniProtKB-ARBA"/>
</dbReference>
<keyword evidence="1" id="KW-0328">Glycosyltransferase</keyword>
<keyword evidence="8" id="KW-1185">Reference proteome</keyword>